<name>A0AA39GLI0_SARSR</name>
<dbReference type="AlphaFoldDB" id="A0AA39GLI0"/>
<evidence type="ECO:0000313" key="3">
    <source>
        <dbReference type="Proteomes" id="UP001175261"/>
    </source>
</evidence>
<evidence type="ECO:0000256" key="1">
    <source>
        <dbReference type="SAM" id="MobiDB-lite"/>
    </source>
</evidence>
<gene>
    <name evidence="2" type="ORF">NLU13_2776</name>
</gene>
<reference evidence="2" key="1">
    <citation type="submission" date="2022-10" db="EMBL/GenBank/DDBJ databases">
        <title>Determination and structural analysis of whole genome sequence of Sarocladium strictum F4-1.</title>
        <authorList>
            <person name="Hu L."/>
            <person name="Jiang Y."/>
        </authorList>
    </citation>
    <scope>NUCLEOTIDE SEQUENCE</scope>
    <source>
        <strain evidence="2">F4-1</strain>
    </source>
</reference>
<sequence>MACFMSSRWPGSMSPKDSNSDHASKLFEINVFRTLAAPMTPSQGLLNCWLVFNARIDFETPGQQPTIKAKASLAVTCPNPASHPHSHSTRLGNHIRDVPGTASLLVCVPEAAARTRPPLSYTSFATTLRTPRRLGVTEPNQ</sequence>
<feature type="region of interest" description="Disordered" evidence="1">
    <location>
        <begin position="1"/>
        <end position="21"/>
    </location>
</feature>
<organism evidence="2 3">
    <name type="scientific">Sarocladium strictum</name>
    <name type="common">Black bundle disease fungus</name>
    <name type="synonym">Acremonium strictum</name>
    <dbReference type="NCBI Taxonomy" id="5046"/>
    <lineage>
        <taxon>Eukaryota</taxon>
        <taxon>Fungi</taxon>
        <taxon>Dikarya</taxon>
        <taxon>Ascomycota</taxon>
        <taxon>Pezizomycotina</taxon>
        <taxon>Sordariomycetes</taxon>
        <taxon>Hypocreomycetidae</taxon>
        <taxon>Hypocreales</taxon>
        <taxon>Sarocladiaceae</taxon>
        <taxon>Sarocladium</taxon>
    </lineage>
</organism>
<evidence type="ECO:0000313" key="2">
    <source>
        <dbReference type="EMBL" id="KAK0389201.1"/>
    </source>
</evidence>
<comment type="caution">
    <text evidence="2">The sequence shown here is derived from an EMBL/GenBank/DDBJ whole genome shotgun (WGS) entry which is preliminary data.</text>
</comment>
<proteinExistence type="predicted"/>
<keyword evidence="3" id="KW-1185">Reference proteome</keyword>
<protein>
    <submittedName>
        <fullName evidence="2">Uncharacterized protein</fullName>
    </submittedName>
</protein>
<accession>A0AA39GLI0</accession>
<dbReference type="EMBL" id="JAPDFR010000002">
    <property type="protein sequence ID" value="KAK0389201.1"/>
    <property type="molecule type" value="Genomic_DNA"/>
</dbReference>
<dbReference type="Proteomes" id="UP001175261">
    <property type="component" value="Unassembled WGS sequence"/>
</dbReference>